<accession>A0A1S2V5D2</accession>
<protein>
    <recommendedName>
        <fullName evidence="5">Condensation domain-containing protein</fullName>
    </recommendedName>
</protein>
<reference evidence="2 4" key="2">
    <citation type="submission" date="2016-10" db="EMBL/GenBank/DDBJ databases">
        <authorList>
            <person name="Varghese N."/>
            <person name="Submissions S."/>
        </authorList>
    </citation>
    <scope>NUCLEOTIDE SEQUENCE [LARGE SCALE GENOMIC DNA]</scope>
    <source>
        <strain evidence="2 4">BS2773</strain>
    </source>
</reference>
<comment type="caution">
    <text evidence="1">The sequence shown here is derived from an EMBL/GenBank/DDBJ whole genome shotgun (WGS) entry which is preliminary data.</text>
</comment>
<reference evidence="1 3" key="1">
    <citation type="submission" date="2016-08" db="EMBL/GenBank/DDBJ databases">
        <title>Draft genome sequence of Pseudomonas costantinii LMG 22119, type strain isolated from cultivated mushroom (Agaricus bisporus) sporophores.</title>
        <authorList>
            <person name="Tambong J.T."/>
        </authorList>
    </citation>
    <scope>NUCLEOTIDE SEQUENCE [LARGE SCALE GENOMIC DNA]</scope>
    <source>
        <strain evidence="1 3">LMG 22119</strain>
    </source>
</reference>
<dbReference type="InterPro" id="IPR023213">
    <property type="entry name" value="CAT-like_dom_sf"/>
</dbReference>
<dbReference type="SUPFAM" id="SSF52777">
    <property type="entry name" value="CoA-dependent acyltransferases"/>
    <property type="match status" value="1"/>
</dbReference>
<organism evidence="1 3">
    <name type="scientific">Pseudomonas costantinii</name>
    <dbReference type="NCBI Taxonomy" id="168469"/>
    <lineage>
        <taxon>Bacteria</taxon>
        <taxon>Pseudomonadati</taxon>
        <taxon>Pseudomonadota</taxon>
        <taxon>Gammaproteobacteria</taxon>
        <taxon>Pseudomonadales</taxon>
        <taxon>Pseudomonadaceae</taxon>
        <taxon>Pseudomonas</taxon>
    </lineage>
</organism>
<sequence>MQSHRLLDETEQRFHQNFLDCNGNTQVTTLLTVPGCVSPLRACKAFGQLVADYSFLRQKIVPVGTGEYGFVPVEERVQSADCIAPASLHVDALLKLELNRLLGDQEGWRALIVADAEINQTHILLTRNHAISDGYSTARLVDSLAGYLGENPSGPDSRASRAFHIRLAYWDASPVDTGKASYADFVRLQVSGQAAQRIDQLRTASRFTTNTIWGGVLAYSYLLHAGVSAFDLFTAYSLRESGSHCLPLTKACLIEVRRATLNGQDPDLLGCIERYAQVVAEDKARLGVREANLADDTPRPALAFTNTGQLDRFLTQPAPVVLGFSTLVNRSGGNYDFVLHLGRFNGAWHAALAFSSLKVERATALAFKAQIEAVLEALPVVFNIP</sequence>
<evidence type="ECO:0000313" key="3">
    <source>
        <dbReference type="Proteomes" id="UP000181661"/>
    </source>
</evidence>
<dbReference type="OrthoDB" id="6962571at2"/>
<name>A0A1S2V5D2_9PSED</name>
<evidence type="ECO:0000313" key="1">
    <source>
        <dbReference type="EMBL" id="OIN53680.1"/>
    </source>
</evidence>
<evidence type="ECO:0008006" key="5">
    <source>
        <dbReference type="Google" id="ProtNLM"/>
    </source>
</evidence>
<dbReference type="EMBL" id="MDDR01000016">
    <property type="protein sequence ID" value="OIN53680.1"/>
    <property type="molecule type" value="Genomic_DNA"/>
</dbReference>
<evidence type="ECO:0000313" key="4">
    <source>
        <dbReference type="Proteomes" id="UP000182179"/>
    </source>
</evidence>
<proteinExistence type="predicted"/>
<dbReference type="AlphaFoldDB" id="A0A1S2V5D2"/>
<dbReference type="EMBL" id="FNTS01000002">
    <property type="protein sequence ID" value="SEE32622.1"/>
    <property type="molecule type" value="Genomic_DNA"/>
</dbReference>
<dbReference type="Proteomes" id="UP000181661">
    <property type="component" value="Unassembled WGS sequence"/>
</dbReference>
<keyword evidence="4" id="KW-1185">Reference proteome</keyword>
<dbReference type="RefSeq" id="WP_071483701.1">
    <property type="nucleotide sequence ID" value="NZ_FNTS01000002.1"/>
</dbReference>
<dbReference type="Proteomes" id="UP000182179">
    <property type="component" value="Unassembled WGS sequence"/>
</dbReference>
<evidence type="ECO:0000313" key="2">
    <source>
        <dbReference type="EMBL" id="SEE32622.1"/>
    </source>
</evidence>
<gene>
    <name evidence="1" type="ORF">BFL40_09375</name>
    <name evidence="2" type="ORF">SAMN04515675_4953</name>
</gene>
<dbReference type="Gene3D" id="3.30.559.10">
    <property type="entry name" value="Chloramphenicol acetyltransferase-like domain"/>
    <property type="match status" value="1"/>
</dbReference>